<proteinExistence type="predicted"/>
<keyword evidence="2" id="KW-1185">Reference proteome</keyword>
<protein>
    <submittedName>
        <fullName evidence="1">Uncharacterized protein</fullName>
    </submittedName>
</protein>
<sequence>MSCRHPVLLASSRARARITPDTFDLPRCREKIPCGFTTFDLPYDEPDHPYDNCYLFRFPSLPMTSIVVDLFFGLSRIMSIF</sequence>
<dbReference type="EMBL" id="KN837204">
    <property type="protein sequence ID" value="KIJ34098.1"/>
    <property type="molecule type" value="Genomic_DNA"/>
</dbReference>
<evidence type="ECO:0000313" key="2">
    <source>
        <dbReference type="Proteomes" id="UP000054279"/>
    </source>
</evidence>
<name>A0A0C9TUR9_SPHS4</name>
<evidence type="ECO:0000313" key="1">
    <source>
        <dbReference type="EMBL" id="KIJ34098.1"/>
    </source>
</evidence>
<reference evidence="1 2" key="1">
    <citation type="submission" date="2014-06" db="EMBL/GenBank/DDBJ databases">
        <title>Evolutionary Origins and Diversification of the Mycorrhizal Mutualists.</title>
        <authorList>
            <consortium name="DOE Joint Genome Institute"/>
            <consortium name="Mycorrhizal Genomics Consortium"/>
            <person name="Kohler A."/>
            <person name="Kuo A."/>
            <person name="Nagy L.G."/>
            <person name="Floudas D."/>
            <person name="Copeland A."/>
            <person name="Barry K.W."/>
            <person name="Cichocki N."/>
            <person name="Veneault-Fourrey C."/>
            <person name="LaButti K."/>
            <person name="Lindquist E.A."/>
            <person name="Lipzen A."/>
            <person name="Lundell T."/>
            <person name="Morin E."/>
            <person name="Murat C."/>
            <person name="Riley R."/>
            <person name="Ohm R."/>
            <person name="Sun H."/>
            <person name="Tunlid A."/>
            <person name="Henrissat B."/>
            <person name="Grigoriev I.V."/>
            <person name="Hibbett D.S."/>
            <person name="Martin F."/>
        </authorList>
    </citation>
    <scope>NUCLEOTIDE SEQUENCE [LARGE SCALE GENOMIC DNA]</scope>
    <source>
        <strain evidence="1 2">SS14</strain>
    </source>
</reference>
<gene>
    <name evidence="1" type="ORF">M422DRAFT_35245</name>
</gene>
<dbReference type="HOGENOM" id="CLU_2575380_0_0_1"/>
<dbReference type="AlphaFoldDB" id="A0A0C9TUR9"/>
<dbReference type="Proteomes" id="UP000054279">
    <property type="component" value="Unassembled WGS sequence"/>
</dbReference>
<organism evidence="1 2">
    <name type="scientific">Sphaerobolus stellatus (strain SS14)</name>
    <dbReference type="NCBI Taxonomy" id="990650"/>
    <lineage>
        <taxon>Eukaryota</taxon>
        <taxon>Fungi</taxon>
        <taxon>Dikarya</taxon>
        <taxon>Basidiomycota</taxon>
        <taxon>Agaricomycotina</taxon>
        <taxon>Agaricomycetes</taxon>
        <taxon>Phallomycetidae</taxon>
        <taxon>Geastrales</taxon>
        <taxon>Sphaerobolaceae</taxon>
        <taxon>Sphaerobolus</taxon>
    </lineage>
</organism>
<accession>A0A0C9TUR9</accession>